<dbReference type="AlphaFoldDB" id="R9GPT5"/>
<dbReference type="Proteomes" id="UP000014174">
    <property type="component" value="Unassembled WGS sequence"/>
</dbReference>
<name>R9GPT5_9SPHI</name>
<accession>R9GPT5</accession>
<dbReference type="EMBL" id="AQPN01000105">
    <property type="protein sequence ID" value="EOR93721.1"/>
    <property type="molecule type" value="Genomic_DNA"/>
</dbReference>
<proteinExistence type="predicted"/>
<comment type="caution">
    <text evidence="1">The sequence shown here is derived from an EMBL/GenBank/DDBJ whole genome shotgun (WGS) entry which is preliminary data.</text>
</comment>
<reference evidence="1 2" key="1">
    <citation type="journal article" date="2013" name="Genome Announc.">
        <title>Draft Genome Sequence of Arcticibacter svalbardensis Strain MN12-7T, a Member of the Family Sphingobacteriaceae Isolated from an Arctic Soil Sample.</title>
        <authorList>
            <person name="Shivaji S."/>
            <person name="Ara S."/>
            <person name="Prasad S."/>
            <person name="Manasa B.P."/>
            <person name="Begum Z."/>
            <person name="Singh A."/>
            <person name="Kumar Pinnaka A."/>
        </authorList>
    </citation>
    <scope>NUCLEOTIDE SEQUENCE [LARGE SCALE GENOMIC DNA]</scope>
    <source>
        <strain evidence="1 2">MN12-7</strain>
    </source>
</reference>
<organism evidence="1 2">
    <name type="scientific">Arcticibacter svalbardensis MN12-7</name>
    <dbReference type="NCBI Taxonomy" id="1150600"/>
    <lineage>
        <taxon>Bacteria</taxon>
        <taxon>Pseudomonadati</taxon>
        <taxon>Bacteroidota</taxon>
        <taxon>Sphingobacteriia</taxon>
        <taxon>Sphingobacteriales</taxon>
        <taxon>Sphingobacteriaceae</taxon>
        <taxon>Arcticibacter</taxon>
    </lineage>
</organism>
<gene>
    <name evidence="1" type="ORF">ADIARSV_3061</name>
</gene>
<keyword evidence="2" id="KW-1185">Reference proteome</keyword>
<evidence type="ECO:0000313" key="1">
    <source>
        <dbReference type="EMBL" id="EOR93721.1"/>
    </source>
</evidence>
<sequence length="37" mass="3774">MLLSDLIAILPTTAAFNDSIADSLLNTSTLAKVIGGI</sequence>
<evidence type="ECO:0000313" key="2">
    <source>
        <dbReference type="Proteomes" id="UP000014174"/>
    </source>
</evidence>
<protein>
    <submittedName>
        <fullName evidence="1">Uncharacterized protein</fullName>
    </submittedName>
</protein>